<feature type="region of interest" description="Disordered" evidence="4">
    <location>
        <begin position="112"/>
        <end position="139"/>
    </location>
</feature>
<dbReference type="GO" id="GO:0035556">
    <property type="term" value="P:intracellular signal transduction"/>
    <property type="evidence" value="ECO:0007669"/>
    <property type="project" value="TreeGrafter"/>
</dbReference>
<evidence type="ECO:0000259" key="6">
    <source>
        <dbReference type="PROSITE" id="PS50011"/>
    </source>
</evidence>
<accession>A0A163M4N5</accession>
<reference evidence="7" key="1">
    <citation type="submission" date="2016-04" db="EMBL/GenBank/DDBJ databases">
        <authorList>
            <person name="Evans L.H."/>
            <person name="Alamgir A."/>
            <person name="Owens N."/>
            <person name="Weber N.D."/>
            <person name="Virtaneva K."/>
            <person name="Barbian K."/>
            <person name="Babar A."/>
            <person name="Rosenke K."/>
        </authorList>
    </citation>
    <scope>NUCLEOTIDE SEQUENCE [LARGE SCALE GENOMIC DNA]</scope>
    <source>
        <strain evidence="7">CBS 101.48</strain>
    </source>
</reference>
<dbReference type="SMART" id="SM00220">
    <property type="entry name" value="S_TKc"/>
    <property type="match status" value="1"/>
</dbReference>
<dbReference type="SUPFAM" id="SSF56112">
    <property type="entry name" value="Protein kinase-like (PK-like)"/>
    <property type="match status" value="1"/>
</dbReference>
<feature type="transmembrane region" description="Helical" evidence="5">
    <location>
        <begin position="84"/>
        <end position="104"/>
    </location>
</feature>
<evidence type="ECO:0000256" key="5">
    <source>
        <dbReference type="SAM" id="Phobius"/>
    </source>
</evidence>
<dbReference type="PROSITE" id="PS00108">
    <property type="entry name" value="PROTEIN_KINASE_ST"/>
    <property type="match status" value="1"/>
</dbReference>
<evidence type="ECO:0000256" key="2">
    <source>
        <dbReference type="ARBA" id="ARBA00022840"/>
    </source>
</evidence>
<dbReference type="InterPro" id="IPR011009">
    <property type="entry name" value="Kinase-like_dom_sf"/>
</dbReference>
<feature type="transmembrane region" description="Helical" evidence="5">
    <location>
        <begin position="49"/>
        <end position="72"/>
    </location>
</feature>
<dbReference type="EMBL" id="LT553525">
    <property type="protein sequence ID" value="SAM01229.1"/>
    <property type="molecule type" value="Genomic_DNA"/>
</dbReference>
<dbReference type="STRING" id="4829.A0A163M4N5"/>
<feature type="region of interest" description="Disordered" evidence="4">
    <location>
        <begin position="393"/>
        <end position="481"/>
    </location>
</feature>
<dbReference type="InterPro" id="IPR000719">
    <property type="entry name" value="Prot_kinase_dom"/>
</dbReference>
<keyword evidence="2 3" id="KW-0067">ATP-binding</keyword>
<gene>
    <name evidence="7" type="primary">ABSGL_06970.1 scaffold 8715</name>
</gene>
<organism evidence="7">
    <name type="scientific">Absidia glauca</name>
    <name type="common">Pin mould</name>
    <dbReference type="NCBI Taxonomy" id="4829"/>
    <lineage>
        <taxon>Eukaryota</taxon>
        <taxon>Fungi</taxon>
        <taxon>Fungi incertae sedis</taxon>
        <taxon>Mucoromycota</taxon>
        <taxon>Mucoromycotina</taxon>
        <taxon>Mucoromycetes</taxon>
        <taxon>Mucorales</taxon>
        <taxon>Cunninghamellaceae</taxon>
        <taxon>Absidia</taxon>
    </lineage>
</organism>
<keyword evidence="5" id="KW-0472">Membrane</keyword>
<dbReference type="PROSITE" id="PS50011">
    <property type="entry name" value="PROTEIN_KINASE_DOM"/>
    <property type="match status" value="1"/>
</dbReference>
<evidence type="ECO:0000313" key="8">
    <source>
        <dbReference type="Proteomes" id="UP000078561"/>
    </source>
</evidence>
<dbReference type="InParanoid" id="A0A163M4N5"/>
<evidence type="ECO:0000256" key="1">
    <source>
        <dbReference type="ARBA" id="ARBA00022741"/>
    </source>
</evidence>
<proteinExistence type="predicted"/>
<keyword evidence="1 3" id="KW-0547">Nucleotide-binding</keyword>
<evidence type="ECO:0000313" key="7">
    <source>
        <dbReference type="EMBL" id="SAM01229.1"/>
    </source>
</evidence>
<dbReference type="InterPro" id="IPR017441">
    <property type="entry name" value="Protein_kinase_ATP_BS"/>
</dbReference>
<feature type="transmembrane region" description="Helical" evidence="5">
    <location>
        <begin position="165"/>
        <end position="182"/>
    </location>
</feature>
<evidence type="ECO:0000256" key="4">
    <source>
        <dbReference type="SAM" id="MobiDB-lite"/>
    </source>
</evidence>
<keyword evidence="5" id="KW-0812">Transmembrane</keyword>
<dbReference type="PANTHER" id="PTHR24346:SF76">
    <property type="entry name" value="NON-SPECIFIC SERINE_THREONINE PROTEIN KINASE"/>
    <property type="match status" value="1"/>
</dbReference>
<dbReference type="InterPro" id="IPR008271">
    <property type="entry name" value="Ser/Thr_kinase_AS"/>
</dbReference>
<feature type="transmembrane region" description="Helical" evidence="5">
    <location>
        <begin position="202"/>
        <end position="235"/>
    </location>
</feature>
<dbReference type="Proteomes" id="UP000078561">
    <property type="component" value="Unassembled WGS sequence"/>
</dbReference>
<dbReference type="AlphaFoldDB" id="A0A163M4N5"/>
<protein>
    <recommendedName>
        <fullName evidence="6">Protein kinase domain-containing protein</fullName>
    </recommendedName>
</protein>
<dbReference type="Pfam" id="PF00069">
    <property type="entry name" value="Pkinase"/>
    <property type="match status" value="1"/>
</dbReference>
<feature type="region of interest" description="Disordered" evidence="4">
    <location>
        <begin position="263"/>
        <end position="286"/>
    </location>
</feature>
<dbReference type="FunFam" id="1.10.510.10:FF:000571">
    <property type="entry name" value="Maternal embryonic leucine zipper kinase"/>
    <property type="match status" value="1"/>
</dbReference>
<dbReference type="GO" id="GO:0005524">
    <property type="term" value="F:ATP binding"/>
    <property type="evidence" value="ECO:0007669"/>
    <property type="project" value="UniProtKB-UniRule"/>
</dbReference>
<dbReference type="GO" id="GO:0000226">
    <property type="term" value="P:microtubule cytoskeleton organization"/>
    <property type="evidence" value="ECO:0007669"/>
    <property type="project" value="TreeGrafter"/>
</dbReference>
<sequence>MASSTNTPYLQPPEPPYIQPQAASRTGVRLHGLHFIRTSWQTISRASKFMLVTSVFFIVAQIAVSIAILVVFQARSCDKPLDTYLTVHTIRLGLLLPLLVYQYLTRPNFLQRHQQQPQQRDTPGPFPTADSSSTSPIQQPSNLIQISSTNSAGNSTKEWCERLKSLLDLFGILWFIVGNYLLFTSTTCPDDSPGLYYTVMTWVLLSYLVILIPIILCVSIIFCLPCVLVVLRLLYIADVPGMTAGAAKEELMTIPVFKYQPSGPQTTTTDSALPDSTNTPKAAAALSSSSSWSRRFLSRFKKDKGDIESESYTPITISCSDDAVCSICLSEYEKDDLICKLCITNTKSSANYCNKPSIAKPVESSCHTKQHHPITANDQKLLQRTRSIGLGIVVPKQERKRKLSNAANAPTQPPPSSSPPLINVDSGTPQDTTHFSRRIIPLPSPSCALDQPRFTKHDIISPPAPSSTESSFAPSIPSPPSMQEGCDEYIPVISLSPSFPLHQRVPNLTELPMLGDIDDDHFMDHGLLSIPPLMAAGSPDIMIREPQSLLSPANQTYDETTLVGKTVWKFRINKLIGVGAFSKVYLATHTERPSQKSAIKMIRKIKMLKEPRIKSSIEREVAVLQFLHHPGIIQLEATMEIEQHLCLVLEYVDGGELFDLVQQQGMLDNATGQVDECLVKDLFFQLITVVQWMHEQNVVHRDLKLENILLYRAPDTKLKLKITDFGLARVIDPENPLLTTRCGSEEYAAPEIVQGIGYDGRQTDTWALGVILYTMLVGHLPFTPRDGSSLSQLFYQIIQGIIRWPKDQTISDHAKHTVEAFLHRQPSKRISLADALASLPWLLSPPVNIDAIH</sequence>
<dbReference type="PANTHER" id="PTHR24346">
    <property type="entry name" value="MAP/MICROTUBULE AFFINITY-REGULATING KINASE"/>
    <property type="match status" value="1"/>
</dbReference>
<dbReference type="GO" id="GO:0005737">
    <property type="term" value="C:cytoplasm"/>
    <property type="evidence" value="ECO:0007669"/>
    <property type="project" value="TreeGrafter"/>
</dbReference>
<feature type="domain" description="Protein kinase" evidence="6">
    <location>
        <begin position="570"/>
        <end position="842"/>
    </location>
</feature>
<name>A0A163M4N5_ABSGL</name>
<keyword evidence="5" id="KW-1133">Transmembrane helix</keyword>
<feature type="compositionally biased region" description="Polar residues" evidence="4">
    <location>
        <begin position="129"/>
        <end position="139"/>
    </location>
</feature>
<feature type="binding site" evidence="3">
    <location>
        <position position="604"/>
    </location>
    <ligand>
        <name>ATP</name>
        <dbReference type="ChEBI" id="CHEBI:30616"/>
    </ligand>
</feature>
<keyword evidence="8" id="KW-1185">Reference proteome</keyword>
<feature type="compositionally biased region" description="Polar residues" evidence="4">
    <location>
        <begin position="263"/>
        <end position="280"/>
    </location>
</feature>
<dbReference type="Gene3D" id="1.10.510.10">
    <property type="entry name" value="Transferase(Phosphotransferase) domain 1"/>
    <property type="match status" value="1"/>
</dbReference>
<dbReference type="PROSITE" id="PS00107">
    <property type="entry name" value="PROTEIN_KINASE_ATP"/>
    <property type="match status" value="1"/>
</dbReference>
<dbReference type="OrthoDB" id="289250at2759"/>
<evidence type="ECO:0000256" key="3">
    <source>
        <dbReference type="PROSITE-ProRule" id="PRU10141"/>
    </source>
</evidence>
<dbReference type="GO" id="GO:0004674">
    <property type="term" value="F:protein serine/threonine kinase activity"/>
    <property type="evidence" value="ECO:0007669"/>
    <property type="project" value="TreeGrafter"/>
</dbReference>